<evidence type="ECO:0000256" key="6">
    <source>
        <dbReference type="ARBA" id="ARBA00022741"/>
    </source>
</evidence>
<sequence>MIQSSSEDYSTLTNDVCEMWVPAVGAQTVTDLFTKNLENIFDYLLKTINIPYECSMYVLQELKQDCENFSSNFIFRRNFETYFDTQPPFQLGEAILSGSFSEGLFIYSTTESPDIDFMCVLKNITFLQHNQEDGSLLLREDTPFVYAFVTKEETQHLWSEFLHKVDEQTGKRRLSSKKLKEKLEENYKKAGGLFHTSGKKEELEEVAEGAAVTIRKPKPPEPSFECFAELGKDFLTPPTNRPFDALYELVYAAVLDKLFPSSDIVLSIFCEGWPNCAREWITRERLWPDIYSVEKITQSGFHLVPKSSAAGDFHLSFSCAETMLIRTLSPLQHKVMRAFKAVVKYHQNIWNLPVKGIISSYYLKTIAFWHFEKTSMEFWTKETLVHHLVTLLHELAEALRIQNLPMYFMPKVNLLQEVDDPAVMLNLLENISQLSLNFSAMSEAINTASIGASIFLNSDNDIANRVNILDAKEKMVANIINSLTSNFPEDTM</sequence>
<keyword evidence="3" id="KW-0808">Transferase</keyword>
<dbReference type="PANTHER" id="PTHR10656">
    <property type="entry name" value="CELL FATE DETERMINING PROTEIN MAB21-RELATED"/>
    <property type="match status" value="1"/>
</dbReference>
<keyword evidence="12" id="KW-1185">Reference proteome</keyword>
<evidence type="ECO:0000313" key="12">
    <source>
        <dbReference type="Proteomes" id="UP001152795"/>
    </source>
</evidence>
<protein>
    <submittedName>
        <fullName evidence="11">Uncharacterized protein</fullName>
    </submittedName>
</protein>
<evidence type="ECO:0000313" key="11">
    <source>
        <dbReference type="EMBL" id="CAB4009609.1"/>
    </source>
</evidence>
<evidence type="ECO:0000256" key="4">
    <source>
        <dbReference type="ARBA" id="ARBA00022695"/>
    </source>
</evidence>
<proteinExistence type="inferred from homology"/>
<dbReference type="GO" id="GO:0016779">
    <property type="term" value="F:nucleotidyltransferase activity"/>
    <property type="evidence" value="ECO:0007669"/>
    <property type="project" value="UniProtKB-KW"/>
</dbReference>
<name>A0A6S7HYF3_PARCT</name>
<dbReference type="Pfam" id="PF20266">
    <property type="entry name" value="Mab-21_C"/>
    <property type="match status" value="1"/>
</dbReference>
<dbReference type="PANTHER" id="PTHR10656:SF42">
    <property type="entry name" value="CYCLIC GMP-AMP SYNTHASE-LIKE PROTEIN-RELATED"/>
    <property type="match status" value="1"/>
</dbReference>
<evidence type="ECO:0000256" key="8">
    <source>
        <dbReference type="ARBA" id="ARBA00022842"/>
    </source>
</evidence>
<dbReference type="InterPro" id="IPR024810">
    <property type="entry name" value="MAB21L/cGLR"/>
</dbReference>
<keyword evidence="6" id="KW-0547">Nucleotide-binding</keyword>
<keyword evidence="8" id="KW-0460">Magnesium</keyword>
<evidence type="ECO:0000259" key="10">
    <source>
        <dbReference type="Pfam" id="PF20266"/>
    </source>
</evidence>
<dbReference type="InterPro" id="IPR046906">
    <property type="entry name" value="Mab-21_HhH/H2TH-like"/>
</dbReference>
<accession>A0A6S7HYF3</accession>
<dbReference type="Gene3D" id="1.10.1410.40">
    <property type="match status" value="1"/>
</dbReference>
<evidence type="ECO:0000256" key="5">
    <source>
        <dbReference type="ARBA" id="ARBA00022723"/>
    </source>
</evidence>
<keyword evidence="7" id="KW-0067">ATP-binding</keyword>
<evidence type="ECO:0000256" key="2">
    <source>
        <dbReference type="ARBA" id="ARBA00008307"/>
    </source>
</evidence>
<reference evidence="11" key="1">
    <citation type="submission" date="2020-04" db="EMBL/GenBank/DDBJ databases">
        <authorList>
            <person name="Alioto T."/>
            <person name="Alioto T."/>
            <person name="Gomez Garrido J."/>
        </authorList>
    </citation>
    <scope>NUCLEOTIDE SEQUENCE</scope>
    <source>
        <strain evidence="11">A484AB</strain>
    </source>
</reference>
<dbReference type="EMBL" id="CACRXK020006512">
    <property type="protein sequence ID" value="CAB4009609.1"/>
    <property type="molecule type" value="Genomic_DNA"/>
</dbReference>
<feature type="domain" description="Mab-21-like nucleotidyltransferase" evidence="9">
    <location>
        <begin position="153"/>
        <end position="326"/>
    </location>
</feature>
<comment type="cofactor">
    <cofactor evidence="1">
        <name>Mg(2+)</name>
        <dbReference type="ChEBI" id="CHEBI:18420"/>
    </cofactor>
</comment>
<comment type="similarity">
    <text evidence="2">Belongs to the mab-21 family.</text>
</comment>
<dbReference type="Pfam" id="PF03281">
    <property type="entry name" value="Mab-21"/>
    <property type="match status" value="1"/>
</dbReference>
<evidence type="ECO:0000256" key="7">
    <source>
        <dbReference type="ARBA" id="ARBA00022840"/>
    </source>
</evidence>
<dbReference type="Proteomes" id="UP001152795">
    <property type="component" value="Unassembled WGS sequence"/>
</dbReference>
<dbReference type="Gene3D" id="3.30.460.90">
    <property type="match status" value="1"/>
</dbReference>
<organism evidence="11 12">
    <name type="scientific">Paramuricea clavata</name>
    <name type="common">Red gorgonian</name>
    <name type="synonym">Violescent sea-whip</name>
    <dbReference type="NCBI Taxonomy" id="317549"/>
    <lineage>
        <taxon>Eukaryota</taxon>
        <taxon>Metazoa</taxon>
        <taxon>Cnidaria</taxon>
        <taxon>Anthozoa</taxon>
        <taxon>Octocorallia</taxon>
        <taxon>Malacalcyonacea</taxon>
        <taxon>Plexauridae</taxon>
        <taxon>Paramuricea</taxon>
    </lineage>
</organism>
<dbReference type="OrthoDB" id="5952992at2759"/>
<dbReference type="GO" id="GO:0005524">
    <property type="term" value="F:ATP binding"/>
    <property type="evidence" value="ECO:0007669"/>
    <property type="project" value="UniProtKB-KW"/>
</dbReference>
<feature type="domain" description="Mab-21-like HhH/H2TH-like" evidence="10">
    <location>
        <begin position="336"/>
        <end position="420"/>
    </location>
</feature>
<gene>
    <name evidence="11" type="ORF">PACLA_8A020692</name>
</gene>
<evidence type="ECO:0000256" key="1">
    <source>
        <dbReference type="ARBA" id="ARBA00001946"/>
    </source>
</evidence>
<keyword evidence="5" id="KW-0479">Metal-binding</keyword>
<dbReference type="GO" id="GO:0046872">
    <property type="term" value="F:metal ion binding"/>
    <property type="evidence" value="ECO:0007669"/>
    <property type="project" value="UniProtKB-KW"/>
</dbReference>
<comment type="caution">
    <text evidence="11">The sequence shown here is derived from an EMBL/GenBank/DDBJ whole genome shotgun (WGS) entry which is preliminary data.</text>
</comment>
<dbReference type="InterPro" id="IPR046903">
    <property type="entry name" value="Mab-21-like_nuc_Trfase"/>
</dbReference>
<dbReference type="AlphaFoldDB" id="A0A6S7HYF3"/>
<keyword evidence="4" id="KW-0548">Nucleotidyltransferase</keyword>
<evidence type="ECO:0000259" key="9">
    <source>
        <dbReference type="Pfam" id="PF03281"/>
    </source>
</evidence>
<evidence type="ECO:0000256" key="3">
    <source>
        <dbReference type="ARBA" id="ARBA00022679"/>
    </source>
</evidence>
<dbReference type="SMART" id="SM01265">
    <property type="entry name" value="Mab-21"/>
    <property type="match status" value="1"/>
</dbReference>